<name>A0AAD6ZF10_9AGAR</name>
<keyword evidence="2" id="KW-1185">Reference proteome</keyword>
<sequence>MTDRSANGSAVPTVSPLLFADARWFHAPLPAYGVMLRGMGLATCRTASAMDSCVRSHSRRSRARRRRLQSITPTAARMRRHTGATTPAMIGIWWLECEASRTVWAADSDGDTCDEASVGVGSTDGMFGRPGVVVTSGYVRAVMLLVAGKR</sequence>
<dbReference type="EMBL" id="JARIHO010000053">
    <property type="protein sequence ID" value="KAJ7320851.1"/>
    <property type="molecule type" value="Genomic_DNA"/>
</dbReference>
<dbReference type="Proteomes" id="UP001218218">
    <property type="component" value="Unassembled WGS sequence"/>
</dbReference>
<accession>A0AAD6ZF10</accession>
<comment type="caution">
    <text evidence="1">The sequence shown here is derived from an EMBL/GenBank/DDBJ whole genome shotgun (WGS) entry which is preliminary data.</text>
</comment>
<gene>
    <name evidence="1" type="ORF">DFH08DRAFT_890382</name>
</gene>
<organism evidence="1 2">
    <name type="scientific">Mycena albidolilacea</name>
    <dbReference type="NCBI Taxonomy" id="1033008"/>
    <lineage>
        <taxon>Eukaryota</taxon>
        <taxon>Fungi</taxon>
        <taxon>Dikarya</taxon>
        <taxon>Basidiomycota</taxon>
        <taxon>Agaricomycotina</taxon>
        <taxon>Agaricomycetes</taxon>
        <taxon>Agaricomycetidae</taxon>
        <taxon>Agaricales</taxon>
        <taxon>Marasmiineae</taxon>
        <taxon>Mycenaceae</taxon>
        <taxon>Mycena</taxon>
    </lineage>
</organism>
<reference evidence="1" key="1">
    <citation type="submission" date="2023-03" db="EMBL/GenBank/DDBJ databases">
        <title>Massive genome expansion in bonnet fungi (Mycena s.s.) driven by repeated elements and novel gene families across ecological guilds.</title>
        <authorList>
            <consortium name="Lawrence Berkeley National Laboratory"/>
            <person name="Harder C.B."/>
            <person name="Miyauchi S."/>
            <person name="Viragh M."/>
            <person name="Kuo A."/>
            <person name="Thoen E."/>
            <person name="Andreopoulos B."/>
            <person name="Lu D."/>
            <person name="Skrede I."/>
            <person name="Drula E."/>
            <person name="Henrissat B."/>
            <person name="Morin E."/>
            <person name="Kohler A."/>
            <person name="Barry K."/>
            <person name="LaButti K."/>
            <person name="Morin E."/>
            <person name="Salamov A."/>
            <person name="Lipzen A."/>
            <person name="Mereny Z."/>
            <person name="Hegedus B."/>
            <person name="Baldrian P."/>
            <person name="Stursova M."/>
            <person name="Weitz H."/>
            <person name="Taylor A."/>
            <person name="Grigoriev I.V."/>
            <person name="Nagy L.G."/>
            <person name="Martin F."/>
            <person name="Kauserud H."/>
        </authorList>
    </citation>
    <scope>NUCLEOTIDE SEQUENCE</scope>
    <source>
        <strain evidence="1">CBHHK002</strain>
    </source>
</reference>
<evidence type="ECO:0000313" key="1">
    <source>
        <dbReference type="EMBL" id="KAJ7320851.1"/>
    </source>
</evidence>
<dbReference type="AlphaFoldDB" id="A0AAD6ZF10"/>
<proteinExistence type="predicted"/>
<evidence type="ECO:0000313" key="2">
    <source>
        <dbReference type="Proteomes" id="UP001218218"/>
    </source>
</evidence>
<protein>
    <submittedName>
        <fullName evidence="1">Uncharacterized protein</fullName>
    </submittedName>
</protein>